<keyword evidence="3" id="KW-0819">tRNA processing</keyword>
<accession>D3B7N9</accession>
<reference evidence="8 9" key="1">
    <citation type="journal article" date="2011" name="Genome Res.">
        <title>Phylogeny-wide analysis of social amoeba genomes highlights ancient origins for complex intercellular communication.</title>
        <authorList>
            <person name="Heidel A.J."/>
            <person name="Lawal H.M."/>
            <person name="Felder M."/>
            <person name="Schilde C."/>
            <person name="Helps N.R."/>
            <person name="Tunggal B."/>
            <person name="Rivero F."/>
            <person name="John U."/>
            <person name="Schleicher M."/>
            <person name="Eichinger L."/>
            <person name="Platzer M."/>
            <person name="Noegel A.A."/>
            <person name="Schaap P."/>
            <person name="Gloeckner G."/>
        </authorList>
    </citation>
    <scope>NUCLEOTIDE SEQUENCE [LARGE SCALE GENOMIC DNA]</scope>
    <source>
        <strain evidence="9">ATCC 26659 / Pp 5 / PN500</strain>
    </source>
</reference>
<keyword evidence="2" id="KW-0808">Transferase</keyword>
<gene>
    <name evidence="8" type="ORF">PPL_04477</name>
</gene>
<evidence type="ECO:0000313" key="9">
    <source>
        <dbReference type="Proteomes" id="UP000001396"/>
    </source>
</evidence>
<evidence type="ECO:0000256" key="3">
    <source>
        <dbReference type="ARBA" id="ARBA00022694"/>
    </source>
</evidence>
<dbReference type="InterPro" id="IPR000905">
    <property type="entry name" value="Gcp-like_dom"/>
</dbReference>
<dbReference type="GO" id="GO:0061711">
    <property type="term" value="F:tRNA N(6)-L-threonylcarbamoyladenine synthase activity"/>
    <property type="evidence" value="ECO:0007669"/>
    <property type="project" value="UniProtKB-EC"/>
</dbReference>
<evidence type="ECO:0000259" key="7">
    <source>
        <dbReference type="Pfam" id="PF00814"/>
    </source>
</evidence>
<dbReference type="GeneID" id="31359964"/>
<dbReference type="InterPro" id="IPR043129">
    <property type="entry name" value="ATPase_NBD"/>
</dbReference>
<dbReference type="Proteomes" id="UP000001396">
    <property type="component" value="Unassembled WGS sequence"/>
</dbReference>
<dbReference type="Pfam" id="PF00814">
    <property type="entry name" value="TsaD"/>
    <property type="match status" value="1"/>
</dbReference>
<keyword evidence="4" id="KW-0479">Metal-binding</keyword>
<feature type="domain" description="Gcp-like" evidence="7">
    <location>
        <begin position="50"/>
        <end position="161"/>
    </location>
</feature>
<dbReference type="FunFam" id="3.30.420.40:FF:000012">
    <property type="entry name" value="tRNA N6-adenosine threonylcarbamoyltransferase"/>
    <property type="match status" value="1"/>
</dbReference>
<evidence type="ECO:0000256" key="5">
    <source>
        <dbReference type="ARBA" id="ARBA00023315"/>
    </source>
</evidence>
<proteinExistence type="predicted"/>
<evidence type="ECO:0000256" key="2">
    <source>
        <dbReference type="ARBA" id="ARBA00022679"/>
    </source>
</evidence>
<dbReference type="InParanoid" id="D3B7N9"/>
<dbReference type="PANTHER" id="PTHR11735">
    <property type="entry name" value="TRNA N6-ADENOSINE THREONYLCARBAMOYLTRANSFERASE"/>
    <property type="match status" value="1"/>
</dbReference>
<dbReference type="GO" id="GO:0046872">
    <property type="term" value="F:metal ion binding"/>
    <property type="evidence" value="ECO:0007669"/>
    <property type="project" value="UniProtKB-KW"/>
</dbReference>
<dbReference type="InterPro" id="IPR017861">
    <property type="entry name" value="KAE1/TsaD"/>
</dbReference>
<dbReference type="AlphaFoldDB" id="D3B7N9"/>
<keyword evidence="5" id="KW-0012">Acyltransferase</keyword>
<dbReference type="RefSeq" id="XP_020434899.1">
    <property type="nucleotide sequence ID" value="XM_020575379.1"/>
</dbReference>
<dbReference type="PRINTS" id="PR00789">
    <property type="entry name" value="OSIALOPTASE"/>
</dbReference>
<dbReference type="STRING" id="670386.D3B7N9"/>
<comment type="catalytic activity">
    <reaction evidence="6">
        <text>L-threonylcarbamoyladenylate + adenosine(37) in tRNA = N(6)-L-threonylcarbamoyladenosine(37) in tRNA + AMP + H(+)</text>
        <dbReference type="Rhea" id="RHEA:37059"/>
        <dbReference type="Rhea" id="RHEA-COMP:10162"/>
        <dbReference type="Rhea" id="RHEA-COMP:10163"/>
        <dbReference type="ChEBI" id="CHEBI:15378"/>
        <dbReference type="ChEBI" id="CHEBI:73682"/>
        <dbReference type="ChEBI" id="CHEBI:74411"/>
        <dbReference type="ChEBI" id="CHEBI:74418"/>
        <dbReference type="ChEBI" id="CHEBI:456215"/>
        <dbReference type="EC" id="2.3.1.234"/>
    </reaction>
</comment>
<evidence type="ECO:0000313" key="8">
    <source>
        <dbReference type="EMBL" id="EFA82782.1"/>
    </source>
</evidence>
<dbReference type="GO" id="GO:0008033">
    <property type="term" value="P:tRNA processing"/>
    <property type="evidence" value="ECO:0007669"/>
    <property type="project" value="UniProtKB-KW"/>
</dbReference>
<dbReference type="EC" id="2.3.1.234" evidence="1"/>
<organism evidence="8 9">
    <name type="scientific">Heterostelium pallidum (strain ATCC 26659 / Pp 5 / PN500)</name>
    <name type="common">Cellular slime mold</name>
    <name type="synonym">Polysphondylium pallidum</name>
    <dbReference type="NCBI Taxonomy" id="670386"/>
    <lineage>
        <taxon>Eukaryota</taxon>
        <taxon>Amoebozoa</taxon>
        <taxon>Evosea</taxon>
        <taxon>Eumycetozoa</taxon>
        <taxon>Dictyostelia</taxon>
        <taxon>Acytosteliales</taxon>
        <taxon>Acytosteliaceae</taxon>
        <taxon>Heterostelium</taxon>
    </lineage>
</organism>
<dbReference type="GO" id="GO:0005739">
    <property type="term" value="C:mitochondrion"/>
    <property type="evidence" value="ECO:0007669"/>
    <property type="project" value="TreeGrafter"/>
</dbReference>
<sequence length="172" mass="19489">MKNFMDYDALQKFNNQSWRYRYYTTTTTTILGIETSCDDTSVAVVNSDRKILAEYRKAQWDIHKKFNGVVPKLASEAHIQVIDEAVEYALRQSNKSMEEIDAVAVTTGPGIALSLQVGVEKAVALAKQYNKPLISVNHLEGHCLTCRLSDPSIEFPFMTLLWAKVIDEEIDR</sequence>
<dbReference type="PANTHER" id="PTHR11735:SF6">
    <property type="entry name" value="TRNA N6-ADENOSINE THREONYLCARBAMOYLTRANSFERASE, MITOCHONDRIAL"/>
    <property type="match status" value="1"/>
</dbReference>
<dbReference type="SUPFAM" id="SSF53067">
    <property type="entry name" value="Actin-like ATPase domain"/>
    <property type="match status" value="1"/>
</dbReference>
<keyword evidence="9" id="KW-1185">Reference proteome</keyword>
<evidence type="ECO:0000256" key="4">
    <source>
        <dbReference type="ARBA" id="ARBA00022723"/>
    </source>
</evidence>
<protein>
    <recommendedName>
        <fullName evidence="1">N(6)-L-threonylcarbamoyladenine synthase</fullName>
        <ecNumber evidence="1">2.3.1.234</ecNumber>
    </recommendedName>
</protein>
<dbReference type="Gene3D" id="3.30.420.40">
    <property type="match status" value="1"/>
</dbReference>
<evidence type="ECO:0000256" key="6">
    <source>
        <dbReference type="ARBA" id="ARBA00048117"/>
    </source>
</evidence>
<comment type="caution">
    <text evidence="8">The sequence shown here is derived from an EMBL/GenBank/DDBJ whole genome shotgun (WGS) entry which is preliminary data.</text>
</comment>
<name>D3B7N9_HETP5</name>
<evidence type="ECO:0000256" key="1">
    <source>
        <dbReference type="ARBA" id="ARBA00012156"/>
    </source>
</evidence>
<dbReference type="EMBL" id="ADBJ01000018">
    <property type="protein sequence ID" value="EFA82782.1"/>
    <property type="molecule type" value="Genomic_DNA"/>
</dbReference>